<feature type="region of interest" description="Disordered" evidence="1">
    <location>
        <begin position="1"/>
        <end position="31"/>
    </location>
</feature>
<evidence type="ECO:0000313" key="2">
    <source>
        <dbReference type="EMBL" id="ETN75315.1"/>
    </source>
</evidence>
<sequence>MAAVAPVQKKCYKFSRPKHDDRLSDSDDEEPKKIRSYIKPRFSPESGIGGVGIPVNTSMTKNTDSFEKLTMRMRKCGPTPALAIFVAYAPTSSYEDQEFEAFYMDLEELYREDHTFYKVIISDFNAKIGSRGTSHRDPRPTLERIGGEAF</sequence>
<gene>
    <name evidence="2" type="ORF">NECAME_12485</name>
</gene>
<dbReference type="EMBL" id="KI660308">
    <property type="protein sequence ID" value="ETN75315.1"/>
    <property type="molecule type" value="Genomic_DNA"/>
</dbReference>
<feature type="compositionally biased region" description="Basic and acidic residues" evidence="1">
    <location>
        <begin position="134"/>
        <end position="150"/>
    </location>
</feature>
<keyword evidence="3" id="KW-1185">Reference proteome</keyword>
<accession>W2SZZ5</accession>
<feature type="compositionally biased region" description="Basic and acidic residues" evidence="1">
    <location>
        <begin position="17"/>
        <end position="31"/>
    </location>
</feature>
<dbReference type="AlphaFoldDB" id="W2SZZ5"/>
<name>W2SZZ5_NECAM</name>
<dbReference type="KEGG" id="nai:NECAME_12485"/>
<evidence type="ECO:0008006" key="4">
    <source>
        <dbReference type="Google" id="ProtNLM"/>
    </source>
</evidence>
<proteinExistence type="predicted"/>
<feature type="region of interest" description="Disordered" evidence="1">
    <location>
        <begin position="130"/>
        <end position="150"/>
    </location>
</feature>
<protein>
    <recommendedName>
        <fullName evidence="4">Endonuclease/exonuclease/phosphatase domain-containing protein</fullName>
    </recommendedName>
</protein>
<organism evidence="2 3">
    <name type="scientific">Necator americanus</name>
    <name type="common">Human hookworm</name>
    <dbReference type="NCBI Taxonomy" id="51031"/>
    <lineage>
        <taxon>Eukaryota</taxon>
        <taxon>Metazoa</taxon>
        <taxon>Ecdysozoa</taxon>
        <taxon>Nematoda</taxon>
        <taxon>Chromadorea</taxon>
        <taxon>Rhabditida</taxon>
        <taxon>Rhabditina</taxon>
        <taxon>Rhabditomorpha</taxon>
        <taxon>Strongyloidea</taxon>
        <taxon>Ancylostomatidae</taxon>
        <taxon>Bunostominae</taxon>
        <taxon>Necator</taxon>
    </lineage>
</organism>
<evidence type="ECO:0000313" key="3">
    <source>
        <dbReference type="Proteomes" id="UP000053676"/>
    </source>
</evidence>
<dbReference type="OrthoDB" id="410104at2759"/>
<dbReference type="InterPro" id="IPR036691">
    <property type="entry name" value="Endo/exonu/phosph_ase_sf"/>
</dbReference>
<evidence type="ECO:0000256" key="1">
    <source>
        <dbReference type="SAM" id="MobiDB-lite"/>
    </source>
</evidence>
<dbReference type="Gene3D" id="3.60.10.10">
    <property type="entry name" value="Endonuclease/exonuclease/phosphatase"/>
    <property type="match status" value="1"/>
</dbReference>
<dbReference type="Proteomes" id="UP000053676">
    <property type="component" value="Unassembled WGS sequence"/>
</dbReference>
<reference evidence="3" key="1">
    <citation type="journal article" date="2014" name="Nat. Genet.">
        <title>Genome of the human hookworm Necator americanus.</title>
        <authorList>
            <person name="Tang Y.T."/>
            <person name="Gao X."/>
            <person name="Rosa B.A."/>
            <person name="Abubucker S."/>
            <person name="Hallsworth-Pepin K."/>
            <person name="Martin J."/>
            <person name="Tyagi R."/>
            <person name="Heizer E."/>
            <person name="Zhang X."/>
            <person name="Bhonagiri-Palsikar V."/>
            <person name="Minx P."/>
            <person name="Warren W.C."/>
            <person name="Wang Q."/>
            <person name="Zhan B."/>
            <person name="Hotez P.J."/>
            <person name="Sternberg P.W."/>
            <person name="Dougall A."/>
            <person name="Gaze S.T."/>
            <person name="Mulvenna J."/>
            <person name="Sotillo J."/>
            <person name="Ranganathan S."/>
            <person name="Rabelo E.M."/>
            <person name="Wilson R.K."/>
            <person name="Felgner P.L."/>
            <person name="Bethony J."/>
            <person name="Hawdon J.M."/>
            <person name="Gasser R.B."/>
            <person name="Loukas A."/>
            <person name="Mitreva M."/>
        </authorList>
    </citation>
    <scope>NUCLEOTIDE SEQUENCE [LARGE SCALE GENOMIC DNA]</scope>
</reference>